<sequence length="110" mass="12097">MSCVSFLPVYVSGVSLILLLAAGSEAQDYNFTPSPDYDIDYNATFDYSFYSNASNEALEKFSERFLDQEEEQVTVSTSTTGVVTERGRNAASLTASLVRTSNSLKQRQPS</sequence>
<reference evidence="2" key="1">
    <citation type="submission" date="2025-08" db="UniProtKB">
        <authorList>
            <consortium name="Ensembl"/>
        </authorList>
    </citation>
    <scope>IDENTIFICATION</scope>
</reference>
<name>A0A3Q3SYL8_9TELE</name>
<dbReference type="Ensembl" id="ENSMAMT00000033775.2">
    <property type="protein sequence ID" value="ENSMAMP00000032920.2"/>
    <property type="gene ID" value="ENSMAMG00000022159.2"/>
</dbReference>
<proteinExistence type="predicted"/>
<evidence type="ECO:0000313" key="2">
    <source>
        <dbReference type="Ensembl" id="ENSMAMP00000032920.2"/>
    </source>
</evidence>
<reference evidence="2" key="2">
    <citation type="submission" date="2025-09" db="UniProtKB">
        <authorList>
            <consortium name="Ensembl"/>
        </authorList>
    </citation>
    <scope>IDENTIFICATION</scope>
</reference>
<keyword evidence="1" id="KW-0732">Signal</keyword>
<keyword evidence="3" id="KW-1185">Reference proteome</keyword>
<feature type="signal peptide" evidence="1">
    <location>
        <begin position="1"/>
        <end position="26"/>
    </location>
</feature>
<dbReference type="InParanoid" id="A0A3Q3SYL8"/>
<evidence type="ECO:0000256" key="1">
    <source>
        <dbReference type="SAM" id="SignalP"/>
    </source>
</evidence>
<feature type="chain" id="PRO_5030984918" evidence="1">
    <location>
        <begin position="27"/>
        <end position="110"/>
    </location>
</feature>
<dbReference type="AlphaFoldDB" id="A0A3Q3SYL8"/>
<dbReference type="GeneTree" id="ENSGT00670000099344"/>
<evidence type="ECO:0000313" key="3">
    <source>
        <dbReference type="Proteomes" id="UP000261640"/>
    </source>
</evidence>
<organism evidence="2 3">
    <name type="scientific">Mastacembelus armatus</name>
    <name type="common">zig-zag eel</name>
    <dbReference type="NCBI Taxonomy" id="205130"/>
    <lineage>
        <taxon>Eukaryota</taxon>
        <taxon>Metazoa</taxon>
        <taxon>Chordata</taxon>
        <taxon>Craniata</taxon>
        <taxon>Vertebrata</taxon>
        <taxon>Euteleostomi</taxon>
        <taxon>Actinopterygii</taxon>
        <taxon>Neopterygii</taxon>
        <taxon>Teleostei</taxon>
        <taxon>Neoteleostei</taxon>
        <taxon>Acanthomorphata</taxon>
        <taxon>Anabantaria</taxon>
        <taxon>Synbranchiformes</taxon>
        <taxon>Mastacembelidae</taxon>
        <taxon>Mastacembelus</taxon>
    </lineage>
</organism>
<accession>A0A3Q3SYL8</accession>
<protein>
    <submittedName>
        <fullName evidence="2">Uncharacterized protein</fullName>
    </submittedName>
</protein>
<dbReference type="Proteomes" id="UP000261640">
    <property type="component" value="Unplaced"/>
</dbReference>